<keyword evidence="3" id="KW-1185">Reference proteome</keyword>
<protein>
    <recommendedName>
        <fullName evidence="4">DUF3784 domain-containing protein</fullName>
    </recommendedName>
</protein>
<geneLocation type="plasmid" evidence="2">
    <name>unnamed</name>
</geneLocation>
<feature type="transmembrane region" description="Helical" evidence="1">
    <location>
        <begin position="78"/>
        <end position="96"/>
    </location>
</feature>
<accession>W0JUM4</accession>
<dbReference type="EMBL" id="CP007058">
    <property type="protein sequence ID" value="AHG02271.1"/>
    <property type="molecule type" value="Genomic_DNA"/>
</dbReference>
<evidence type="ECO:0000313" key="3">
    <source>
        <dbReference type="Proteomes" id="UP000019024"/>
    </source>
</evidence>
<dbReference type="OrthoDB" id="342855at2157"/>
<keyword evidence="1" id="KW-0812">Transmembrane</keyword>
<dbReference type="Proteomes" id="UP000019024">
    <property type="component" value="Plasmid unnamed3"/>
</dbReference>
<evidence type="ECO:0008006" key="4">
    <source>
        <dbReference type="Google" id="ProtNLM"/>
    </source>
</evidence>
<keyword evidence="1" id="KW-1133">Transmembrane helix</keyword>
<proteinExistence type="predicted"/>
<organism evidence="2 3">
    <name type="scientific">Halostagnicola larsenii XH-48</name>
    <dbReference type="NCBI Taxonomy" id="797299"/>
    <lineage>
        <taxon>Archaea</taxon>
        <taxon>Methanobacteriati</taxon>
        <taxon>Methanobacteriota</taxon>
        <taxon>Stenosarchaea group</taxon>
        <taxon>Halobacteria</taxon>
        <taxon>Halobacteriales</taxon>
        <taxon>Natrialbaceae</taxon>
        <taxon>Halostagnicola</taxon>
    </lineage>
</organism>
<feature type="transmembrane region" description="Helical" evidence="1">
    <location>
        <begin position="6"/>
        <end position="25"/>
    </location>
</feature>
<dbReference type="Pfam" id="PF12650">
    <property type="entry name" value="DUF3784"/>
    <property type="match status" value="1"/>
</dbReference>
<dbReference type="KEGG" id="hlr:HALLA_20430"/>
<feature type="transmembrane region" description="Helical" evidence="1">
    <location>
        <begin position="46"/>
        <end position="72"/>
    </location>
</feature>
<keyword evidence="1" id="KW-0472">Membrane</keyword>
<sequence>MIEAILESPEALLAGLGIFILGYVIKYREWSFLIAGYDASTEVSKSVAASVVGNLAIRVGIATMLFGVFAAGSSIPEAVAFAFAAFVLLAAARAIYRLQTYQTAPA</sequence>
<evidence type="ECO:0000256" key="1">
    <source>
        <dbReference type="SAM" id="Phobius"/>
    </source>
</evidence>
<dbReference type="RefSeq" id="WP_049955071.1">
    <property type="nucleotide sequence ID" value="NZ_CP007058.1"/>
</dbReference>
<name>W0JUM4_9EURY</name>
<dbReference type="InterPro" id="IPR017259">
    <property type="entry name" value="UCP037672"/>
</dbReference>
<dbReference type="eggNOG" id="ENOG502N5HA">
    <property type="taxonomic scope" value="Archaea"/>
</dbReference>
<dbReference type="HOGENOM" id="CLU_2217128_0_0_2"/>
<reference evidence="2 3" key="1">
    <citation type="submission" date="2014-01" db="EMBL/GenBank/DDBJ databases">
        <authorList>
            <consortium name="DOE Joint Genome Institute"/>
            <person name="Anderson I."/>
            <person name="Huntemann M."/>
            <person name="Han J."/>
            <person name="Chen A."/>
            <person name="Kyrpides N."/>
            <person name="Mavromatis K."/>
            <person name="Markowitz V."/>
            <person name="Palaniappan K."/>
            <person name="Ivanova N."/>
            <person name="Schaumberg A."/>
            <person name="Pati A."/>
            <person name="Liolios K."/>
            <person name="Nordberg H.P."/>
            <person name="Cantor M.N."/>
            <person name="Hua S.X."/>
            <person name="Woyke T."/>
        </authorList>
    </citation>
    <scope>NUCLEOTIDE SEQUENCE [LARGE SCALE GENOMIC DNA]</scope>
    <source>
        <strain evidence="2 3">XH-48</strain>
        <plasmid evidence="3">4</plasmid>
    </source>
</reference>
<dbReference type="AlphaFoldDB" id="W0JUM4"/>
<keyword evidence="2" id="KW-0614">Plasmid</keyword>
<evidence type="ECO:0000313" key="2">
    <source>
        <dbReference type="EMBL" id="AHG02271.1"/>
    </source>
</evidence>
<gene>
    <name evidence="2" type="ORF">HALLA_20430</name>
</gene>
<dbReference type="GeneID" id="25147603"/>